<accession>A0A8X6KVU1</accession>
<reference evidence="2" key="1">
    <citation type="submission" date="2020-07" db="EMBL/GenBank/DDBJ databases">
        <title>Multicomponent nature underlies the extraordinary mechanical properties of spider dragline silk.</title>
        <authorList>
            <person name="Kono N."/>
            <person name="Nakamura H."/>
            <person name="Mori M."/>
            <person name="Yoshida Y."/>
            <person name="Ohtoshi R."/>
            <person name="Malay A.D."/>
            <person name="Moran D.A.P."/>
            <person name="Tomita M."/>
            <person name="Numata K."/>
            <person name="Arakawa K."/>
        </authorList>
    </citation>
    <scope>NUCLEOTIDE SEQUENCE</scope>
</reference>
<dbReference type="AlphaFoldDB" id="A0A8X6KVU1"/>
<feature type="compositionally biased region" description="Basic and acidic residues" evidence="1">
    <location>
        <begin position="22"/>
        <end position="41"/>
    </location>
</feature>
<dbReference type="EMBL" id="BMAO01013082">
    <property type="protein sequence ID" value="GFQ86166.1"/>
    <property type="molecule type" value="Genomic_DNA"/>
</dbReference>
<name>A0A8X6KVU1_TRICU</name>
<sequence length="77" mass="8751">MKGSMLPYLFSFMLMTDESGGGDEKKRTTPRVEESAKEARNKQHRKKSPRKRSAYPLDAGIKSLLLEKATPWIAKLL</sequence>
<dbReference type="Proteomes" id="UP000887116">
    <property type="component" value="Unassembled WGS sequence"/>
</dbReference>
<dbReference type="OrthoDB" id="6449820at2759"/>
<feature type="compositionally biased region" description="Basic residues" evidence="1">
    <location>
        <begin position="42"/>
        <end position="53"/>
    </location>
</feature>
<evidence type="ECO:0000313" key="3">
    <source>
        <dbReference type="Proteomes" id="UP000887116"/>
    </source>
</evidence>
<gene>
    <name evidence="2" type="ORF">TNCT_573531</name>
</gene>
<evidence type="ECO:0000256" key="1">
    <source>
        <dbReference type="SAM" id="MobiDB-lite"/>
    </source>
</evidence>
<evidence type="ECO:0000313" key="2">
    <source>
        <dbReference type="EMBL" id="GFQ86166.1"/>
    </source>
</evidence>
<feature type="region of interest" description="Disordered" evidence="1">
    <location>
        <begin position="16"/>
        <end position="54"/>
    </location>
</feature>
<proteinExistence type="predicted"/>
<keyword evidence="3" id="KW-1185">Reference proteome</keyword>
<protein>
    <submittedName>
        <fullName evidence="2">Uncharacterized protein</fullName>
    </submittedName>
</protein>
<organism evidence="2 3">
    <name type="scientific">Trichonephila clavata</name>
    <name type="common">Joro spider</name>
    <name type="synonym">Nephila clavata</name>
    <dbReference type="NCBI Taxonomy" id="2740835"/>
    <lineage>
        <taxon>Eukaryota</taxon>
        <taxon>Metazoa</taxon>
        <taxon>Ecdysozoa</taxon>
        <taxon>Arthropoda</taxon>
        <taxon>Chelicerata</taxon>
        <taxon>Arachnida</taxon>
        <taxon>Araneae</taxon>
        <taxon>Araneomorphae</taxon>
        <taxon>Entelegynae</taxon>
        <taxon>Araneoidea</taxon>
        <taxon>Nephilidae</taxon>
        <taxon>Trichonephila</taxon>
    </lineage>
</organism>
<comment type="caution">
    <text evidence="2">The sequence shown here is derived from an EMBL/GenBank/DDBJ whole genome shotgun (WGS) entry which is preliminary data.</text>
</comment>